<proteinExistence type="predicted"/>
<evidence type="ECO:0000259" key="1">
    <source>
        <dbReference type="PROSITE" id="PS50943"/>
    </source>
</evidence>
<dbReference type="SMART" id="SM00530">
    <property type="entry name" value="HTH_XRE"/>
    <property type="match status" value="1"/>
</dbReference>
<dbReference type="SUPFAM" id="SSF47413">
    <property type="entry name" value="lambda repressor-like DNA-binding domains"/>
    <property type="match status" value="1"/>
</dbReference>
<dbReference type="InterPro" id="IPR001387">
    <property type="entry name" value="Cro/C1-type_HTH"/>
</dbReference>
<gene>
    <name evidence="2" type="ORF">SAMN05421543_101439</name>
</gene>
<dbReference type="AlphaFoldDB" id="A0A1I7FTJ3"/>
<evidence type="ECO:0000313" key="3">
    <source>
        <dbReference type="Proteomes" id="UP000183508"/>
    </source>
</evidence>
<dbReference type="CDD" id="cd00093">
    <property type="entry name" value="HTH_XRE"/>
    <property type="match status" value="1"/>
</dbReference>
<keyword evidence="3" id="KW-1185">Reference proteome</keyword>
<dbReference type="PROSITE" id="PS50943">
    <property type="entry name" value="HTH_CROC1"/>
    <property type="match status" value="1"/>
</dbReference>
<organism evidence="2 3">
    <name type="scientific">Alicyclobacillus macrosporangiidus</name>
    <dbReference type="NCBI Taxonomy" id="392015"/>
    <lineage>
        <taxon>Bacteria</taxon>
        <taxon>Bacillati</taxon>
        <taxon>Bacillota</taxon>
        <taxon>Bacilli</taxon>
        <taxon>Bacillales</taxon>
        <taxon>Alicyclobacillaceae</taxon>
        <taxon>Alicyclobacillus</taxon>
    </lineage>
</organism>
<dbReference type="Pfam" id="PF01381">
    <property type="entry name" value="HTH_3"/>
    <property type="match status" value="1"/>
</dbReference>
<dbReference type="Proteomes" id="UP000183508">
    <property type="component" value="Unassembled WGS sequence"/>
</dbReference>
<dbReference type="STRING" id="392015.SAMN05421543_101439"/>
<name>A0A1I7FTJ3_9BACL</name>
<sequence>MMRSGIGAEMRKRRRDMGLSQQEMADLVKISRSYYTNIELGTRRPGVETAKRIAGVLGFDWTRFYDDEKAQVSTA</sequence>
<dbReference type="EMBL" id="FPBV01000001">
    <property type="protein sequence ID" value="SFU39326.1"/>
    <property type="molecule type" value="Genomic_DNA"/>
</dbReference>
<dbReference type="Gene3D" id="1.10.260.40">
    <property type="entry name" value="lambda repressor-like DNA-binding domains"/>
    <property type="match status" value="1"/>
</dbReference>
<reference evidence="3" key="1">
    <citation type="submission" date="2016-10" db="EMBL/GenBank/DDBJ databases">
        <authorList>
            <person name="Varghese N."/>
        </authorList>
    </citation>
    <scope>NUCLEOTIDE SEQUENCE [LARGE SCALE GENOMIC DNA]</scope>
    <source>
        <strain evidence="3">DSM 17980</strain>
    </source>
</reference>
<accession>A0A1I7FTJ3</accession>
<dbReference type="InterPro" id="IPR010982">
    <property type="entry name" value="Lambda_DNA-bd_dom_sf"/>
</dbReference>
<protein>
    <submittedName>
        <fullName evidence="2">Helix-turn-helix</fullName>
    </submittedName>
</protein>
<dbReference type="GO" id="GO:0003677">
    <property type="term" value="F:DNA binding"/>
    <property type="evidence" value="ECO:0007669"/>
    <property type="project" value="InterPro"/>
</dbReference>
<feature type="domain" description="HTH cro/C1-type" evidence="1">
    <location>
        <begin position="10"/>
        <end position="64"/>
    </location>
</feature>
<dbReference type="RefSeq" id="WP_245783798.1">
    <property type="nucleotide sequence ID" value="NZ_FPBV01000001.1"/>
</dbReference>
<evidence type="ECO:0000313" key="2">
    <source>
        <dbReference type="EMBL" id="SFU39326.1"/>
    </source>
</evidence>